<feature type="domain" description="Thiamine pyrophosphate enzyme N-terminal TPP-binding" evidence="6">
    <location>
        <begin position="5"/>
        <end position="114"/>
    </location>
</feature>
<dbReference type="NCBIfam" id="TIGR03297">
    <property type="entry name" value="Ppyr-DeCO2ase"/>
    <property type="match status" value="1"/>
</dbReference>
<dbReference type="InterPro" id="IPR017684">
    <property type="entry name" value="Phosphono-pyrv_decarboxylase"/>
</dbReference>
<accession>A0A1G2FXA5</accession>
<dbReference type="GO" id="GO:0000287">
    <property type="term" value="F:magnesium ion binding"/>
    <property type="evidence" value="ECO:0007669"/>
    <property type="project" value="InterPro"/>
</dbReference>
<keyword evidence="7" id="KW-0670">Pyruvate</keyword>
<keyword evidence="2" id="KW-0786">Thiamine pyrophosphate</keyword>
<dbReference type="GO" id="GO:0032923">
    <property type="term" value="P:organic phosphonate biosynthetic process"/>
    <property type="evidence" value="ECO:0007669"/>
    <property type="project" value="InterPro"/>
</dbReference>
<dbReference type="InterPro" id="IPR011766">
    <property type="entry name" value="TPP_enzyme_TPP-bd"/>
</dbReference>
<dbReference type="InterPro" id="IPR012001">
    <property type="entry name" value="Thiamin_PyroP_enz_TPP-bd_dom"/>
</dbReference>
<comment type="caution">
    <text evidence="7">The sequence shown here is derived from an EMBL/GenBank/DDBJ whole genome shotgun (WGS) entry which is preliminary data.</text>
</comment>
<dbReference type="PANTHER" id="PTHR42818">
    <property type="entry name" value="SULFOPYRUVATE DECARBOXYLASE SUBUNIT ALPHA"/>
    <property type="match status" value="1"/>
</dbReference>
<feature type="region of interest" description="Disordered" evidence="4">
    <location>
        <begin position="353"/>
        <end position="377"/>
    </location>
</feature>
<dbReference type="CDD" id="cd07035">
    <property type="entry name" value="TPP_PYR_POX_like"/>
    <property type="match status" value="1"/>
</dbReference>
<evidence type="ECO:0000256" key="2">
    <source>
        <dbReference type="ARBA" id="ARBA00023052"/>
    </source>
</evidence>
<dbReference type="InterPro" id="IPR051818">
    <property type="entry name" value="TPP_dependent_decarboxylase"/>
</dbReference>
<feature type="compositionally biased region" description="Basic and acidic residues" evidence="4">
    <location>
        <begin position="353"/>
        <end position="367"/>
    </location>
</feature>
<dbReference type="Gene3D" id="3.40.50.970">
    <property type="match status" value="2"/>
</dbReference>
<evidence type="ECO:0000256" key="4">
    <source>
        <dbReference type="SAM" id="MobiDB-lite"/>
    </source>
</evidence>
<dbReference type="FunFam" id="3.40.50.970:FF:000100">
    <property type="entry name" value="Putative phosphonopyruvate decarboxylase"/>
    <property type="match status" value="1"/>
</dbReference>
<dbReference type="Proteomes" id="UP000176700">
    <property type="component" value="Unassembled WGS sequence"/>
</dbReference>
<evidence type="ECO:0000313" key="7">
    <source>
        <dbReference type="EMBL" id="OGZ42714.1"/>
    </source>
</evidence>
<dbReference type="EMBL" id="MHNI01000014">
    <property type="protein sequence ID" value="OGZ42714.1"/>
    <property type="molecule type" value="Genomic_DNA"/>
</dbReference>
<protein>
    <submittedName>
        <fullName evidence="7">Phosphonopyruvate decarboxylase</fullName>
    </submittedName>
</protein>
<dbReference type="Pfam" id="PF02776">
    <property type="entry name" value="TPP_enzyme_N"/>
    <property type="match status" value="1"/>
</dbReference>
<dbReference type="Pfam" id="PF02775">
    <property type="entry name" value="TPP_enzyme_C"/>
    <property type="match status" value="1"/>
</dbReference>
<dbReference type="CDD" id="cd03371">
    <property type="entry name" value="TPP_PpyrDC"/>
    <property type="match status" value="1"/>
</dbReference>
<dbReference type="AlphaFoldDB" id="A0A1G2FXA5"/>
<sequence>MLQCDAFYNLLKKHGITFFTGVPDSLLKDFCAYVADHTDPKNNIVAANEGGAVALAAGHHLATGNIGLVYMQNAGVGNAVNPLVSLVDGEVYSIPVLLFIGWRGEPGVKDEPQHIKQGRITIPLLEVLGIPHEVLPDVFEEAKRVLKKAVGSMTQRSAPYVFIIRKGIFEPYLLKKKEYSSYKLTRERVIQSIAGQLDNRDIVISTTGKTSRELFEYRERVGQDHSTDFLTVGSMGHVSQIALGLALSKPKRNVYCLDGDGSLIMHMGSLAINGTRAPKNFKHIVLNNGAHDSVGGQPTAGFKIDIVSIAKACGYKAAFAAEVENELLEKIHTLKETAGPVLLEVRINTGSRKDLGRPTIDPKESKKAFTKFLQDND</sequence>
<evidence type="ECO:0000259" key="6">
    <source>
        <dbReference type="Pfam" id="PF02776"/>
    </source>
</evidence>
<proteinExistence type="predicted"/>
<evidence type="ECO:0000256" key="3">
    <source>
        <dbReference type="ARBA" id="ARBA00023239"/>
    </source>
</evidence>
<dbReference type="InterPro" id="IPR000399">
    <property type="entry name" value="TPP-bd_CS"/>
</dbReference>
<feature type="domain" description="Thiamine pyrophosphate enzyme TPP-binding" evidence="5">
    <location>
        <begin position="208"/>
        <end position="345"/>
    </location>
</feature>
<dbReference type="PROSITE" id="PS00187">
    <property type="entry name" value="TPP_ENZYMES"/>
    <property type="match status" value="1"/>
</dbReference>
<evidence type="ECO:0000259" key="5">
    <source>
        <dbReference type="Pfam" id="PF02775"/>
    </source>
</evidence>
<dbReference type="GO" id="GO:0033980">
    <property type="term" value="F:phosphonopyruvate decarboxylase activity"/>
    <property type="evidence" value="ECO:0007669"/>
    <property type="project" value="InterPro"/>
</dbReference>
<reference evidence="7 8" key="1">
    <citation type="journal article" date="2016" name="Nat. Commun.">
        <title>Thousands of microbial genomes shed light on interconnected biogeochemical processes in an aquifer system.</title>
        <authorList>
            <person name="Anantharaman K."/>
            <person name="Brown C.T."/>
            <person name="Hug L.A."/>
            <person name="Sharon I."/>
            <person name="Castelle C.J."/>
            <person name="Probst A.J."/>
            <person name="Thomas B.C."/>
            <person name="Singh A."/>
            <person name="Wilkins M.J."/>
            <person name="Karaoz U."/>
            <person name="Brodie E.L."/>
            <person name="Williams K.H."/>
            <person name="Hubbard S.S."/>
            <person name="Banfield J.F."/>
        </authorList>
    </citation>
    <scope>NUCLEOTIDE SEQUENCE [LARGE SCALE GENOMIC DNA]</scope>
</reference>
<gene>
    <name evidence="7" type="ORF">A2W41_03160</name>
</gene>
<keyword evidence="1" id="KW-0210">Decarboxylase</keyword>
<evidence type="ECO:0000313" key="8">
    <source>
        <dbReference type="Proteomes" id="UP000176700"/>
    </source>
</evidence>
<name>A0A1G2FXA5_9BACT</name>
<dbReference type="SUPFAM" id="SSF52518">
    <property type="entry name" value="Thiamin diphosphate-binding fold (THDP-binding)"/>
    <property type="match status" value="2"/>
</dbReference>
<keyword evidence="3" id="KW-0456">Lyase</keyword>
<dbReference type="GO" id="GO:0030976">
    <property type="term" value="F:thiamine pyrophosphate binding"/>
    <property type="evidence" value="ECO:0007669"/>
    <property type="project" value="InterPro"/>
</dbReference>
<evidence type="ECO:0000256" key="1">
    <source>
        <dbReference type="ARBA" id="ARBA00022793"/>
    </source>
</evidence>
<organism evidence="7 8">
    <name type="scientific">Candidatus Ryanbacteria bacterium RIFCSPHIGHO2_01_45_13</name>
    <dbReference type="NCBI Taxonomy" id="1802112"/>
    <lineage>
        <taxon>Bacteria</taxon>
        <taxon>Candidatus Ryaniibacteriota</taxon>
    </lineage>
</organism>
<dbReference type="InterPro" id="IPR029061">
    <property type="entry name" value="THDP-binding"/>
</dbReference>
<dbReference type="PANTHER" id="PTHR42818:SF1">
    <property type="entry name" value="SULFOPYRUVATE DECARBOXYLASE"/>
    <property type="match status" value="1"/>
</dbReference>